<dbReference type="EMBL" id="QAOH01000006">
    <property type="protein sequence ID" value="PTQ72733.1"/>
    <property type="molecule type" value="Genomic_DNA"/>
</dbReference>
<dbReference type="InterPro" id="IPR010985">
    <property type="entry name" value="Ribbon_hlx_hlx"/>
</dbReference>
<dbReference type="GO" id="GO:0003677">
    <property type="term" value="F:DNA binding"/>
    <property type="evidence" value="ECO:0007669"/>
    <property type="project" value="InterPro"/>
</dbReference>
<evidence type="ECO:0000259" key="1">
    <source>
        <dbReference type="Pfam" id="PF03869"/>
    </source>
</evidence>
<keyword evidence="3" id="KW-1185">Reference proteome</keyword>
<name>A0A2T5HMD1_9RHOB</name>
<dbReference type="Pfam" id="PF03869">
    <property type="entry name" value="Arc"/>
    <property type="match status" value="1"/>
</dbReference>
<accession>A0A2T5HMD1</accession>
<dbReference type="Proteomes" id="UP000244077">
    <property type="component" value="Unassembled WGS sequence"/>
</dbReference>
<proteinExistence type="predicted"/>
<dbReference type="InterPro" id="IPR005569">
    <property type="entry name" value="Arc_DNA-bd_dom"/>
</dbReference>
<gene>
    <name evidence="2" type="ORF">C8N42_106245</name>
</gene>
<dbReference type="SUPFAM" id="SSF47598">
    <property type="entry name" value="Ribbon-helix-helix"/>
    <property type="match status" value="1"/>
</dbReference>
<evidence type="ECO:0000313" key="3">
    <source>
        <dbReference type="Proteomes" id="UP000244077"/>
    </source>
</evidence>
<dbReference type="OrthoDB" id="6890552at2"/>
<dbReference type="AlphaFoldDB" id="A0A2T5HMD1"/>
<dbReference type="GO" id="GO:0006355">
    <property type="term" value="P:regulation of DNA-templated transcription"/>
    <property type="evidence" value="ECO:0007669"/>
    <property type="project" value="InterPro"/>
</dbReference>
<dbReference type="InterPro" id="IPR013321">
    <property type="entry name" value="Arc_rbn_hlx_hlx"/>
</dbReference>
<dbReference type="Gene3D" id="1.10.1220.10">
    <property type="entry name" value="Met repressor-like"/>
    <property type="match status" value="1"/>
</dbReference>
<feature type="domain" description="Arc-like DNA binding" evidence="1">
    <location>
        <begin position="7"/>
        <end position="44"/>
    </location>
</feature>
<dbReference type="RefSeq" id="WP_107816475.1">
    <property type="nucleotide sequence ID" value="NZ_QAOH01000006.1"/>
</dbReference>
<organism evidence="2 3">
    <name type="scientific">Celeribacter persicus</name>
    <dbReference type="NCBI Taxonomy" id="1651082"/>
    <lineage>
        <taxon>Bacteria</taxon>
        <taxon>Pseudomonadati</taxon>
        <taxon>Pseudomonadota</taxon>
        <taxon>Alphaproteobacteria</taxon>
        <taxon>Rhodobacterales</taxon>
        <taxon>Roseobacteraceae</taxon>
        <taxon>Celeribacter</taxon>
    </lineage>
</organism>
<protein>
    <submittedName>
        <fullName evidence="2">Arc-like DNA binding dprotein</fullName>
    </submittedName>
</protein>
<comment type="caution">
    <text evidence="2">The sequence shown here is derived from an EMBL/GenBank/DDBJ whole genome shotgun (WGS) entry which is preliminary data.</text>
</comment>
<evidence type="ECO:0000313" key="2">
    <source>
        <dbReference type="EMBL" id="PTQ72733.1"/>
    </source>
</evidence>
<sequence>MSAKAGRGSDQFVVRLPDGMRDRIKAAAETNNRSMNAEIVATLEKEYPATPPDIHQVTVEVLQLLGLLTVMTEQDRIKTVSEKENELRKRGVNCEISMHKNTLKLLMASGNIKYEFELQEAPPDDL</sequence>
<reference evidence="2 3" key="1">
    <citation type="submission" date="2018-04" db="EMBL/GenBank/DDBJ databases">
        <title>Genomic Encyclopedia of Archaeal and Bacterial Type Strains, Phase II (KMG-II): from individual species to whole genera.</title>
        <authorList>
            <person name="Goeker M."/>
        </authorList>
    </citation>
    <scope>NUCLEOTIDE SEQUENCE [LARGE SCALE GENOMIC DNA]</scope>
    <source>
        <strain evidence="2 3">DSM 100434</strain>
    </source>
</reference>